<keyword evidence="5" id="KW-1185">Reference proteome</keyword>
<evidence type="ECO:0000259" key="3">
    <source>
        <dbReference type="PROSITE" id="PS51737"/>
    </source>
</evidence>
<reference evidence="4" key="1">
    <citation type="journal article" date="2022" name="ISME J.">
        <title>Identification of active gaseous-alkane degraders at natural gas seeps.</title>
        <authorList>
            <person name="Farhan Ul Haque M."/>
            <person name="Hernandez M."/>
            <person name="Crombie A.T."/>
            <person name="Murrell J.C."/>
        </authorList>
    </citation>
    <scope>NUCLEOTIDE SEQUENCE</scope>
    <source>
        <strain evidence="4">PC2</strain>
    </source>
</reference>
<dbReference type="CDD" id="cd00338">
    <property type="entry name" value="Ser_Recombinase"/>
    <property type="match status" value="1"/>
</dbReference>
<gene>
    <name evidence="4" type="ORF">K2U94_05595</name>
</gene>
<dbReference type="InterPro" id="IPR006119">
    <property type="entry name" value="Resolv_N"/>
</dbReference>
<dbReference type="InterPro" id="IPR025827">
    <property type="entry name" value="Zn_ribbon_recom_dom"/>
</dbReference>
<keyword evidence="1" id="KW-0175">Coiled coil</keyword>
<protein>
    <submittedName>
        <fullName evidence="4">Recombinase family protein</fullName>
    </submittedName>
</protein>
<dbReference type="PROSITE" id="PS51737">
    <property type="entry name" value="RECOMBINASE_DNA_BIND"/>
    <property type="match status" value="1"/>
</dbReference>
<dbReference type="InterPro" id="IPR050639">
    <property type="entry name" value="SSR_resolvase"/>
</dbReference>
<dbReference type="Pfam" id="PF07508">
    <property type="entry name" value="Recombinase"/>
    <property type="match status" value="1"/>
</dbReference>
<dbReference type="PANTHER" id="PTHR30461">
    <property type="entry name" value="DNA-INVERTASE FROM LAMBDOID PROPHAGE"/>
    <property type="match status" value="1"/>
</dbReference>
<dbReference type="Gene3D" id="3.40.50.1390">
    <property type="entry name" value="Resolvase, N-terminal catalytic domain"/>
    <property type="match status" value="1"/>
</dbReference>
<dbReference type="RefSeq" id="WP_369334842.1">
    <property type="nucleotide sequence ID" value="NZ_JAIVFK010000052.1"/>
</dbReference>
<dbReference type="PANTHER" id="PTHR30461:SF23">
    <property type="entry name" value="DNA RECOMBINASE-RELATED"/>
    <property type="match status" value="1"/>
</dbReference>
<dbReference type="Pfam" id="PF13408">
    <property type="entry name" value="Zn_ribbon_recom"/>
    <property type="match status" value="1"/>
</dbReference>
<dbReference type="Gene3D" id="3.90.1750.20">
    <property type="entry name" value="Putative Large Serine Recombinase, Chain B, Domain 2"/>
    <property type="match status" value="1"/>
</dbReference>
<dbReference type="InterPro" id="IPR036162">
    <property type="entry name" value="Resolvase-like_N_sf"/>
</dbReference>
<dbReference type="PROSITE" id="PS51736">
    <property type="entry name" value="RECOMBINASES_3"/>
    <property type="match status" value="1"/>
</dbReference>
<feature type="domain" description="Recombinase" evidence="3">
    <location>
        <begin position="149"/>
        <end position="287"/>
    </location>
</feature>
<name>A0ABS9Z6H4_9HYPH</name>
<evidence type="ECO:0000259" key="2">
    <source>
        <dbReference type="PROSITE" id="PS51736"/>
    </source>
</evidence>
<dbReference type="SMART" id="SM00857">
    <property type="entry name" value="Resolvase"/>
    <property type="match status" value="1"/>
</dbReference>
<dbReference type="SUPFAM" id="SSF53041">
    <property type="entry name" value="Resolvase-like"/>
    <property type="match status" value="1"/>
</dbReference>
<evidence type="ECO:0000313" key="5">
    <source>
        <dbReference type="Proteomes" id="UP001139104"/>
    </source>
</evidence>
<dbReference type="InterPro" id="IPR011109">
    <property type="entry name" value="DNA_bind_recombinase_dom"/>
</dbReference>
<proteinExistence type="predicted"/>
<feature type="coiled-coil region" evidence="1">
    <location>
        <begin position="417"/>
        <end position="444"/>
    </location>
</feature>
<dbReference type="Proteomes" id="UP001139104">
    <property type="component" value="Unassembled WGS sequence"/>
</dbReference>
<accession>A0ABS9Z6H4</accession>
<dbReference type="Pfam" id="PF00239">
    <property type="entry name" value="Resolvase"/>
    <property type="match status" value="1"/>
</dbReference>
<comment type="caution">
    <text evidence="4">The sequence shown here is derived from an EMBL/GenBank/DDBJ whole genome shotgun (WGS) entry which is preliminary data.</text>
</comment>
<organism evidence="4 5">
    <name type="scientific">Candidatus Rhodoblastus alkanivorans</name>
    <dbReference type="NCBI Taxonomy" id="2954117"/>
    <lineage>
        <taxon>Bacteria</taxon>
        <taxon>Pseudomonadati</taxon>
        <taxon>Pseudomonadota</taxon>
        <taxon>Alphaproteobacteria</taxon>
        <taxon>Hyphomicrobiales</taxon>
        <taxon>Rhodoblastaceae</taxon>
        <taxon>Rhodoblastus</taxon>
    </lineage>
</organism>
<evidence type="ECO:0000313" key="4">
    <source>
        <dbReference type="EMBL" id="MCI4682237.1"/>
    </source>
</evidence>
<sequence length="548" mass="61011">MRAVVYARYSSDLQSEASIADQIEVCRRYAVERGWIITQTYTDAAISGASRFRPAFQQLLNDAGRKLFDIVLCEAVDRLGRRLADTADLQDRLSFHGVKLFTPSIGEVTQIHVAVMGMMAQMALKDLAEKTRRGQLGRVLKGKSPGGLAYGYRIAAADDGRGGREIDFGEAETVRRIFREFAAGASPEAIAKRLNKESIPGPGGRPWSNTTLRGQADRGTGLLNNALYRGVLKWNRCSYVKDPRTGRRIARPNPQESWEIQAVPHRRIVDEALWEAAKARQEAMRATLKRPDTSNGLNELHRARFLLSGLMRCRCCGGGYTIIAKDRYGCATRKQKGTCDNTRTISRREIEARVLEGLKDRLLAPDLVAEFIKAVQDELCALRRERKTNDAQRTRKLTEIDRKISGMMRAIEDGLYEPSMKERLKALQNERRDLEVDVAETAEAELTILSHPNLPELYRRKVEQLEAILEGPDRAEAMDLIRSMIDRIELCPRAEANGLDAILHGDLAAILAACAGAAQKENAPDLAISGRRLSVVAGAGFEPATFRL</sequence>
<dbReference type="EMBL" id="JAIVFP010000001">
    <property type="protein sequence ID" value="MCI4682237.1"/>
    <property type="molecule type" value="Genomic_DNA"/>
</dbReference>
<evidence type="ECO:0000256" key="1">
    <source>
        <dbReference type="SAM" id="Coils"/>
    </source>
</evidence>
<dbReference type="InterPro" id="IPR038109">
    <property type="entry name" value="DNA_bind_recomb_sf"/>
</dbReference>
<feature type="domain" description="Resolvase/invertase-type recombinase catalytic" evidence="2">
    <location>
        <begin position="2"/>
        <end position="150"/>
    </location>
</feature>